<keyword evidence="2" id="KW-0472">Membrane</keyword>
<gene>
    <name evidence="3" type="ORF">PF005_g28318</name>
</gene>
<feature type="region of interest" description="Disordered" evidence="1">
    <location>
        <begin position="121"/>
        <end position="165"/>
    </location>
</feature>
<dbReference type="Proteomes" id="UP000433483">
    <property type="component" value="Unassembled WGS sequence"/>
</dbReference>
<feature type="compositionally biased region" description="Basic residues" evidence="1">
    <location>
        <begin position="9"/>
        <end position="21"/>
    </location>
</feature>
<keyword evidence="2" id="KW-0812">Transmembrane</keyword>
<evidence type="ECO:0000256" key="1">
    <source>
        <dbReference type="SAM" id="MobiDB-lite"/>
    </source>
</evidence>
<name>A0A6A3VJL2_9STRA</name>
<organism evidence="3 4">
    <name type="scientific">Phytophthora fragariae</name>
    <dbReference type="NCBI Taxonomy" id="53985"/>
    <lineage>
        <taxon>Eukaryota</taxon>
        <taxon>Sar</taxon>
        <taxon>Stramenopiles</taxon>
        <taxon>Oomycota</taxon>
        <taxon>Peronosporomycetes</taxon>
        <taxon>Peronosporales</taxon>
        <taxon>Peronosporaceae</taxon>
        <taxon>Phytophthora</taxon>
    </lineage>
</organism>
<reference evidence="3 4" key="1">
    <citation type="submission" date="2018-08" db="EMBL/GenBank/DDBJ databases">
        <title>Genomic investigation of the strawberry pathogen Phytophthora fragariae indicates pathogenicity is determined by transcriptional variation in three key races.</title>
        <authorList>
            <person name="Adams T.M."/>
            <person name="Armitage A.D."/>
            <person name="Sobczyk M.K."/>
            <person name="Bates H.J."/>
            <person name="Dunwell J.M."/>
            <person name="Nellist C.F."/>
            <person name="Harrison R.J."/>
        </authorList>
    </citation>
    <scope>NUCLEOTIDE SEQUENCE [LARGE SCALE GENOMIC DNA]</scope>
    <source>
        <strain evidence="3 4">NOV-27</strain>
    </source>
</reference>
<accession>A0A6A3VJL2</accession>
<feature type="region of interest" description="Disordered" evidence="1">
    <location>
        <begin position="1"/>
        <end position="33"/>
    </location>
</feature>
<feature type="transmembrane region" description="Helical" evidence="2">
    <location>
        <begin position="85"/>
        <end position="104"/>
    </location>
</feature>
<evidence type="ECO:0000313" key="4">
    <source>
        <dbReference type="Proteomes" id="UP000433483"/>
    </source>
</evidence>
<proteinExistence type="predicted"/>
<feature type="compositionally biased region" description="Low complexity" evidence="1">
    <location>
        <begin position="128"/>
        <end position="145"/>
    </location>
</feature>
<keyword evidence="4" id="KW-1185">Reference proteome</keyword>
<dbReference type="AlphaFoldDB" id="A0A6A3VJL2"/>
<evidence type="ECO:0000313" key="3">
    <source>
        <dbReference type="EMBL" id="KAE9168574.1"/>
    </source>
</evidence>
<protein>
    <submittedName>
        <fullName evidence="3">Uncharacterized protein</fullName>
    </submittedName>
</protein>
<evidence type="ECO:0000256" key="2">
    <source>
        <dbReference type="SAM" id="Phobius"/>
    </source>
</evidence>
<dbReference type="EMBL" id="QXGB01003870">
    <property type="protein sequence ID" value="KAE9168574.1"/>
    <property type="molecule type" value="Genomic_DNA"/>
</dbReference>
<sequence>MPGAERHSGARKWRACSHRAPQKQTKGDGRAAKGQYGTYSWPMETLMDHCGNVAAERKLRTPGSKVAASELEHGKLRLASSKVRAHLVALVTVLTIDLYWFCMLQRRPAAWWRRPRRGLHAAAPQQQGVSGSVAEAGGGVRAADGNLPLPSRRFMDPEVGQSWRY</sequence>
<comment type="caution">
    <text evidence="3">The sequence shown here is derived from an EMBL/GenBank/DDBJ whole genome shotgun (WGS) entry which is preliminary data.</text>
</comment>
<keyword evidence="2" id="KW-1133">Transmembrane helix</keyword>